<dbReference type="Proteomes" id="UP000325313">
    <property type="component" value="Unassembled WGS sequence"/>
</dbReference>
<accession>A0A5B0M4E7</accession>
<evidence type="ECO:0000313" key="4">
    <source>
        <dbReference type="Proteomes" id="UP000324748"/>
    </source>
</evidence>
<feature type="chain" id="PRO_5036366097" description="Hydrophobin" evidence="1">
    <location>
        <begin position="22"/>
        <end position="124"/>
    </location>
</feature>
<comment type="caution">
    <text evidence="2">The sequence shown here is derived from an EMBL/GenBank/DDBJ whole genome shotgun (WGS) entry which is preliminary data.</text>
</comment>
<evidence type="ECO:0008006" key="6">
    <source>
        <dbReference type="Google" id="ProtNLM"/>
    </source>
</evidence>
<protein>
    <recommendedName>
        <fullName evidence="6">Hydrophobin</fullName>
    </recommendedName>
</protein>
<dbReference type="Proteomes" id="UP000324748">
    <property type="component" value="Unassembled WGS sequence"/>
</dbReference>
<feature type="signal peptide" evidence="1">
    <location>
        <begin position="1"/>
        <end position="21"/>
    </location>
</feature>
<dbReference type="EMBL" id="VSWC01000170">
    <property type="protein sequence ID" value="KAA1071401.1"/>
    <property type="molecule type" value="Genomic_DNA"/>
</dbReference>
<organism evidence="2 4">
    <name type="scientific">Puccinia graminis f. sp. tritici</name>
    <dbReference type="NCBI Taxonomy" id="56615"/>
    <lineage>
        <taxon>Eukaryota</taxon>
        <taxon>Fungi</taxon>
        <taxon>Dikarya</taxon>
        <taxon>Basidiomycota</taxon>
        <taxon>Pucciniomycotina</taxon>
        <taxon>Pucciniomycetes</taxon>
        <taxon>Pucciniales</taxon>
        <taxon>Pucciniaceae</taxon>
        <taxon>Puccinia</taxon>
    </lineage>
</organism>
<proteinExistence type="predicted"/>
<keyword evidence="1" id="KW-0732">Signal</keyword>
<keyword evidence="4" id="KW-1185">Reference proteome</keyword>
<reference evidence="4 5" key="1">
    <citation type="submission" date="2019-05" db="EMBL/GenBank/DDBJ databases">
        <title>Emergence of the Ug99 lineage of the wheat stem rust pathogen through somatic hybridization.</title>
        <authorList>
            <person name="Li F."/>
            <person name="Upadhyaya N.M."/>
            <person name="Sperschneider J."/>
            <person name="Matny O."/>
            <person name="Nguyen-Phuc H."/>
            <person name="Mago R."/>
            <person name="Raley C."/>
            <person name="Miller M.E."/>
            <person name="Silverstein K.A.T."/>
            <person name="Henningsen E."/>
            <person name="Hirsch C.D."/>
            <person name="Visser B."/>
            <person name="Pretorius Z.A."/>
            <person name="Steffenson B.J."/>
            <person name="Schwessinger B."/>
            <person name="Dodds P.N."/>
            <person name="Figueroa M."/>
        </authorList>
    </citation>
    <scope>NUCLEOTIDE SEQUENCE [LARGE SCALE GENOMIC DNA]</scope>
    <source>
        <strain evidence="2">21-0</strain>
        <strain evidence="3 5">Ug99</strain>
    </source>
</reference>
<dbReference type="AlphaFoldDB" id="A0A5B0M4E7"/>
<evidence type="ECO:0000313" key="5">
    <source>
        <dbReference type="Proteomes" id="UP000325313"/>
    </source>
</evidence>
<evidence type="ECO:0000313" key="3">
    <source>
        <dbReference type="EMBL" id="KAA1123134.1"/>
    </source>
</evidence>
<name>A0A5B0M4E7_PUCGR</name>
<evidence type="ECO:0000313" key="2">
    <source>
        <dbReference type="EMBL" id="KAA1071401.1"/>
    </source>
</evidence>
<sequence length="124" mass="13782">MCSMRLLVLIAIMLVGQVVQAAQTDDVFRCQGDKPQDAAPGVCLGTGIKDANKRVNYWLISASEVTGGFSCDPLRKEYDGGFHNVCCKKDLDLKKFTKPKSKFALLDRKTFDKSCEDMEVNKKV</sequence>
<dbReference type="EMBL" id="VDEP01000211">
    <property type="protein sequence ID" value="KAA1123134.1"/>
    <property type="molecule type" value="Genomic_DNA"/>
</dbReference>
<evidence type="ECO:0000256" key="1">
    <source>
        <dbReference type="SAM" id="SignalP"/>
    </source>
</evidence>
<gene>
    <name evidence="2" type="ORF">PGT21_006039</name>
    <name evidence="3" type="ORF">PGTUg99_013773</name>
</gene>